<protein>
    <submittedName>
        <fullName evidence="2">Uncharacterized protein</fullName>
    </submittedName>
</protein>
<dbReference type="PANTHER" id="PTHR37577">
    <property type="entry name" value="INTEGRAL MEMBRANE PROTEIN"/>
    <property type="match status" value="1"/>
</dbReference>
<feature type="transmembrane region" description="Helical" evidence="1">
    <location>
        <begin position="92"/>
        <end position="116"/>
    </location>
</feature>
<evidence type="ECO:0000313" key="2">
    <source>
        <dbReference type="EMBL" id="ORY09070.1"/>
    </source>
</evidence>
<dbReference type="InterPro" id="IPR053018">
    <property type="entry name" value="Elsinochrome_Biosynth-Asso"/>
</dbReference>
<keyword evidence="1" id="KW-0812">Transmembrane</keyword>
<dbReference type="PANTHER" id="PTHR37577:SF1">
    <property type="entry name" value="INTEGRAL MEMBRANE PROTEIN"/>
    <property type="match status" value="1"/>
</dbReference>
<dbReference type="AlphaFoldDB" id="A0A1Y1ZFN8"/>
<sequence length="325" mass="35513">MFDAGNCSVVPDSVATDAGVAGAGVLLSFIITNCLSLFLSSIIVLLNLRKSTSAPICRKLLLSFSDQQILTGIGLQSVGLAKMKTMVPYHFFIIWLLSTLSTATNLSTLIALVNDFKRDWVLRWLRQFLMLINLILGVVSSIFVLQSVMKNLEPRLPIACVWVVESRGKSSNAALSLVGTIAVIAGNVIVFAFSTWYLHNRQNPKWLKTVQVVGLIALVAMGLGATVRVVLVSQAFGHPPESVRLVGMGEKEWSFGQLLPLLLLSLPLINTMEIIRGETRTPPSSVDEDTTPLFDGELVQQQDGRFEYQPNPIWGSGSRSNLMGK</sequence>
<comment type="caution">
    <text evidence="2">The sequence shown here is derived from an EMBL/GenBank/DDBJ whole genome shotgun (WGS) entry which is preliminary data.</text>
</comment>
<accession>A0A1Y1ZFN8</accession>
<keyword evidence="1" id="KW-0472">Membrane</keyword>
<keyword evidence="1" id="KW-1133">Transmembrane helix</keyword>
<dbReference type="EMBL" id="MCFA01000091">
    <property type="protein sequence ID" value="ORY09070.1"/>
    <property type="molecule type" value="Genomic_DNA"/>
</dbReference>
<gene>
    <name evidence="2" type="ORF">BCR34DRAFT_487883</name>
</gene>
<feature type="transmembrane region" description="Helical" evidence="1">
    <location>
        <begin position="20"/>
        <end position="48"/>
    </location>
</feature>
<organism evidence="2 3">
    <name type="scientific">Clohesyomyces aquaticus</name>
    <dbReference type="NCBI Taxonomy" id="1231657"/>
    <lineage>
        <taxon>Eukaryota</taxon>
        <taxon>Fungi</taxon>
        <taxon>Dikarya</taxon>
        <taxon>Ascomycota</taxon>
        <taxon>Pezizomycotina</taxon>
        <taxon>Dothideomycetes</taxon>
        <taxon>Pleosporomycetidae</taxon>
        <taxon>Pleosporales</taxon>
        <taxon>Lindgomycetaceae</taxon>
        <taxon>Clohesyomyces</taxon>
    </lineage>
</organism>
<evidence type="ECO:0000313" key="3">
    <source>
        <dbReference type="Proteomes" id="UP000193144"/>
    </source>
</evidence>
<proteinExistence type="predicted"/>
<keyword evidence="3" id="KW-1185">Reference proteome</keyword>
<feature type="transmembrane region" description="Helical" evidence="1">
    <location>
        <begin position="210"/>
        <end position="233"/>
    </location>
</feature>
<dbReference type="Proteomes" id="UP000193144">
    <property type="component" value="Unassembled WGS sequence"/>
</dbReference>
<reference evidence="2 3" key="1">
    <citation type="submission" date="2016-07" db="EMBL/GenBank/DDBJ databases">
        <title>Pervasive Adenine N6-methylation of Active Genes in Fungi.</title>
        <authorList>
            <consortium name="DOE Joint Genome Institute"/>
            <person name="Mondo S.J."/>
            <person name="Dannebaum R.O."/>
            <person name="Kuo R.C."/>
            <person name="Labutti K."/>
            <person name="Haridas S."/>
            <person name="Kuo A."/>
            <person name="Salamov A."/>
            <person name="Ahrendt S.R."/>
            <person name="Lipzen A."/>
            <person name="Sullivan W."/>
            <person name="Andreopoulos W.B."/>
            <person name="Clum A."/>
            <person name="Lindquist E."/>
            <person name="Daum C."/>
            <person name="Ramamoorthy G.K."/>
            <person name="Gryganskyi A."/>
            <person name="Culley D."/>
            <person name="Magnuson J.K."/>
            <person name="James T.Y."/>
            <person name="O'Malley M.A."/>
            <person name="Stajich J.E."/>
            <person name="Spatafora J.W."/>
            <person name="Visel A."/>
            <person name="Grigoriev I.V."/>
        </authorList>
    </citation>
    <scope>NUCLEOTIDE SEQUENCE [LARGE SCALE GENOMIC DNA]</scope>
    <source>
        <strain evidence="2 3">CBS 115471</strain>
    </source>
</reference>
<feature type="transmembrane region" description="Helical" evidence="1">
    <location>
        <begin position="128"/>
        <end position="149"/>
    </location>
</feature>
<evidence type="ECO:0000256" key="1">
    <source>
        <dbReference type="SAM" id="Phobius"/>
    </source>
</evidence>
<feature type="transmembrane region" description="Helical" evidence="1">
    <location>
        <begin position="173"/>
        <end position="198"/>
    </location>
</feature>
<name>A0A1Y1ZFN8_9PLEO</name>
<dbReference type="OrthoDB" id="5414615at2759"/>